<dbReference type="PANTHER" id="PTHR43400:SF10">
    <property type="entry name" value="3-OXOSTEROID 1-DEHYDROGENASE"/>
    <property type="match status" value="1"/>
</dbReference>
<evidence type="ECO:0000256" key="4">
    <source>
        <dbReference type="ARBA" id="ARBA00023002"/>
    </source>
</evidence>
<feature type="domain" description="FAD-dependent oxidoreductase 2 FAD-binding" evidence="5">
    <location>
        <begin position="56"/>
        <end position="534"/>
    </location>
</feature>
<dbReference type="InterPro" id="IPR003953">
    <property type="entry name" value="FAD-dep_OxRdtase_2_FAD-bd"/>
</dbReference>
<reference evidence="6 7" key="1">
    <citation type="submission" date="2024-01" db="EMBL/GenBank/DDBJ databases">
        <title>novel species in genus Adlercreutzia.</title>
        <authorList>
            <person name="Liu X."/>
        </authorList>
    </citation>
    <scope>NUCLEOTIDE SEQUENCE [LARGE SCALE GENOMIC DNA]</scope>
    <source>
        <strain evidence="6 7">R22</strain>
    </source>
</reference>
<dbReference type="SUPFAM" id="SSF51905">
    <property type="entry name" value="FAD/NAD(P)-binding domain"/>
    <property type="match status" value="1"/>
</dbReference>
<dbReference type="Pfam" id="PF00890">
    <property type="entry name" value="FAD_binding_2"/>
    <property type="match status" value="1"/>
</dbReference>
<name>A0ABU6J106_9ACTN</name>
<dbReference type="Gene3D" id="3.50.50.60">
    <property type="entry name" value="FAD/NAD(P)-binding domain"/>
    <property type="match status" value="1"/>
</dbReference>
<dbReference type="RefSeq" id="WP_326455149.1">
    <property type="nucleotide sequence ID" value="NZ_JAYMFH010000018.1"/>
</dbReference>
<comment type="cofactor">
    <cofactor evidence="1">
        <name>FAD</name>
        <dbReference type="ChEBI" id="CHEBI:57692"/>
    </cofactor>
</comment>
<dbReference type="InterPro" id="IPR006311">
    <property type="entry name" value="TAT_signal"/>
</dbReference>
<dbReference type="Gene3D" id="3.90.700.10">
    <property type="entry name" value="Succinate dehydrogenase/fumarate reductase flavoprotein, catalytic domain"/>
    <property type="match status" value="1"/>
</dbReference>
<dbReference type="SUPFAM" id="SSF56425">
    <property type="entry name" value="Succinate dehydrogenase/fumarate reductase flavoprotein, catalytic domain"/>
    <property type="match status" value="1"/>
</dbReference>
<gene>
    <name evidence="6" type="ORF">VJ920_10950</name>
</gene>
<keyword evidence="7" id="KW-1185">Reference proteome</keyword>
<evidence type="ECO:0000259" key="5">
    <source>
        <dbReference type="Pfam" id="PF00890"/>
    </source>
</evidence>
<sequence length="557" mass="59800">MEQVTRRNFLKGASIVAAGAAVAGLAGCGSNEAPTAGQEPGAMPGTGSVDWVGEADFIIVGSGAAGLAAAITCYDEGLGDAIVLEVAPEEEMGGNSRCCGQGVFSPDSVEAAVEYQSALSLPYVVEDDIMNAWAEEICKNVDWLTDVVGSDLTMENHPEFPEMPGSDHILLVNPEEGRNTDGSGTLWLDMKDKADELGVPFEYEARAISLVTSDGNEVRGVTTEDGRNFKARKGVILAAGGFEFNEEMMQTYCPCGYSGTKGKGTWWNRGDGILMAQAVGAKLWHMNNFSGNYPGFRTLAVDNDDARTWPSFKTHDYIFLDAYGDRYMNEDCMGIGEGLLRHGKIFRHGSYADLDLPTGGWCIFGQNAFDSGNLFSPSSFAGQLKKVFESFPDNQAAMDAGVVIKCETLAEVAAATGYDEAKLTAVIDQYNGFVDAGFDEHFHRGSDLSAMGWLVPSPGHENDEIYKAAFDLEKIESPYYVTEIVNTVLNSQGGPKRNANGQIVGTIDETPIPRLYGAGEMGAPYPYLYNQGGNFGEAMSSGRIAIRHAATLDAWEA</sequence>
<keyword evidence="2" id="KW-0285">Flavoprotein</keyword>
<dbReference type="NCBIfam" id="TIGR01409">
    <property type="entry name" value="TAT_signal_seq"/>
    <property type="match status" value="1"/>
</dbReference>
<comment type="caution">
    <text evidence="6">The sequence shown here is derived from an EMBL/GenBank/DDBJ whole genome shotgun (WGS) entry which is preliminary data.</text>
</comment>
<dbReference type="EMBL" id="JAYMFH010000018">
    <property type="protein sequence ID" value="MEC4295821.1"/>
    <property type="molecule type" value="Genomic_DNA"/>
</dbReference>
<evidence type="ECO:0000313" key="6">
    <source>
        <dbReference type="EMBL" id="MEC4295821.1"/>
    </source>
</evidence>
<keyword evidence="4" id="KW-0560">Oxidoreductase</keyword>
<dbReference type="InterPro" id="IPR050315">
    <property type="entry name" value="FAD-oxidoreductase_2"/>
</dbReference>
<evidence type="ECO:0000256" key="2">
    <source>
        <dbReference type="ARBA" id="ARBA00022630"/>
    </source>
</evidence>
<evidence type="ECO:0000256" key="3">
    <source>
        <dbReference type="ARBA" id="ARBA00022827"/>
    </source>
</evidence>
<organism evidence="6 7">
    <name type="scientific">Adlercreutzia shanghongiae</name>
    <dbReference type="NCBI Taxonomy" id="3111773"/>
    <lineage>
        <taxon>Bacteria</taxon>
        <taxon>Bacillati</taxon>
        <taxon>Actinomycetota</taxon>
        <taxon>Coriobacteriia</taxon>
        <taxon>Eggerthellales</taxon>
        <taxon>Eggerthellaceae</taxon>
        <taxon>Adlercreutzia</taxon>
    </lineage>
</organism>
<evidence type="ECO:0000313" key="7">
    <source>
        <dbReference type="Proteomes" id="UP001343724"/>
    </source>
</evidence>
<evidence type="ECO:0000256" key="1">
    <source>
        <dbReference type="ARBA" id="ARBA00001974"/>
    </source>
</evidence>
<dbReference type="Proteomes" id="UP001343724">
    <property type="component" value="Unassembled WGS sequence"/>
</dbReference>
<dbReference type="PROSITE" id="PS51257">
    <property type="entry name" value="PROKAR_LIPOPROTEIN"/>
    <property type="match status" value="1"/>
</dbReference>
<dbReference type="PANTHER" id="PTHR43400">
    <property type="entry name" value="FUMARATE REDUCTASE"/>
    <property type="match status" value="1"/>
</dbReference>
<protein>
    <submittedName>
        <fullName evidence="6">FAD-binding protein</fullName>
    </submittedName>
</protein>
<dbReference type="PROSITE" id="PS51318">
    <property type="entry name" value="TAT"/>
    <property type="match status" value="1"/>
</dbReference>
<dbReference type="InterPro" id="IPR036188">
    <property type="entry name" value="FAD/NAD-bd_sf"/>
</dbReference>
<proteinExistence type="predicted"/>
<dbReference type="InterPro" id="IPR027477">
    <property type="entry name" value="Succ_DH/fumarate_Rdtase_cat_sf"/>
</dbReference>
<dbReference type="InterPro" id="IPR019546">
    <property type="entry name" value="TAT_signal_bac_arc"/>
</dbReference>
<keyword evidence="3" id="KW-0274">FAD</keyword>
<accession>A0ABU6J106</accession>